<feature type="transmembrane region" description="Helical" evidence="11">
    <location>
        <begin position="188"/>
        <end position="207"/>
    </location>
</feature>
<dbReference type="Pfam" id="PF01435">
    <property type="entry name" value="Peptidase_M48"/>
    <property type="match status" value="1"/>
</dbReference>
<evidence type="ECO:0000256" key="11">
    <source>
        <dbReference type="SAM" id="Phobius"/>
    </source>
</evidence>
<accession>A0A1M5C7X9</accession>
<dbReference type="InterPro" id="IPR050083">
    <property type="entry name" value="HtpX_protease"/>
</dbReference>
<feature type="domain" description="Peptidase M48" evidence="12">
    <location>
        <begin position="247"/>
        <end position="415"/>
    </location>
</feature>
<feature type="transmembrane region" description="Helical" evidence="11">
    <location>
        <begin position="74"/>
        <end position="92"/>
    </location>
</feature>
<keyword evidence="8 11" id="KW-1133">Transmembrane helix</keyword>
<dbReference type="STRING" id="1121391.SAMN02745206_02126"/>
<evidence type="ECO:0000256" key="6">
    <source>
        <dbReference type="ARBA" id="ARBA00022801"/>
    </source>
</evidence>
<evidence type="ECO:0000313" key="13">
    <source>
        <dbReference type="EMBL" id="SHF50502.1"/>
    </source>
</evidence>
<keyword evidence="7" id="KW-0862">Zinc</keyword>
<evidence type="ECO:0000259" key="12">
    <source>
        <dbReference type="Pfam" id="PF01435"/>
    </source>
</evidence>
<dbReference type="InterPro" id="IPR011990">
    <property type="entry name" value="TPR-like_helical_dom_sf"/>
</dbReference>
<dbReference type="GO" id="GO:0006508">
    <property type="term" value="P:proteolysis"/>
    <property type="evidence" value="ECO:0007669"/>
    <property type="project" value="UniProtKB-KW"/>
</dbReference>
<dbReference type="SUPFAM" id="SSF48452">
    <property type="entry name" value="TPR-like"/>
    <property type="match status" value="1"/>
</dbReference>
<keyword evidence="4 11" id="KW-0812">Transmembrane</keyword>
<dbReference type="Proteomes" id="UP000184076">
    <property type="component" value="Unassembled WGS sequence"/>
</dbReference>
<dbReference type="AlphaFoldDB" id="A0A1M5C7X9"/>
<evidence type="ECO:0000256" key="1">
    <source>
        <dbReference type="ARBA" id="ARBA00001947"/>
    </source>
</evidence>
<dbReference type="CDD" id="cd07345">
    <property type="entry name" value="M48A_Ste24p-like"/>
    <property type="match status" value="1"/>
</dbReference>
<protein>
    <submittedName>
        <fullName evidence="13">Peptidase family M48</fullName>
    </submittedName>
</protein>
<feature type="transmembrane region" description="Helical" evidence="11">
    <location>
        <begin position="339"/>
        <end position="360"/>
    </location>
</feature>
<sequence length="617" mass="70747">MYSQLLTFIVALLLFSIQEPGRESLRPPVQTLFLGAAVFAVFVLLCAWSFRALLRRLHRGDPPSLISLRYHRTLSRLPILALGVLAFDVYVLDIKFFLQHLPGFQRFFTVSGMVGLGLYLLHLTVVWYWAYPVHQAIYRSETSRSSFLKGHLSFYSALLIPWFLIALVSDLLQFVRIPQVFQSEPGQIVLYGFVFCLFLCFSPYLVVRFWGCEPLPRSPVRSELEDFCRRRGFRLGDFLLWPLYGGDHLTAAVLGVLPKLRYILFTRGLLQLLSVEELKAVVSHEMGHVKRLHAIFYLCLFIAYAVVSYAFQDIILLLLLRQKTVLAWATSANPLDHSLFAMTYSLPVLVMLILYFRYLFGYFMRNCERQADLFALQVVGHPFTLVSSLQKIAFHSGQIEDLPSWHHFSIRQRIHTLLAAHEDPRLIAAHNRKLLRSAVIFFAALGVLSSLGIRFQQSVTVQGWRHEVRLHILEKELHLEPRNPDLYMAYSGVLLEKKRFSDAAVVLERALKFAPDHPGILNNLAWLYATAPPPYNKPKEALDLALKAATLKPDPYILDTLAEAYFINGRIRDALVIIRQAIAQKPSNLDYYLEQERRFLEALEKEEQGGSRSKPGT</sequence>
<feature type="transmembrane region" description="Helical" evidence="11">
    <location>
        <begin position="32"/>
        <end position="54"/>
    </location>
</feature>
<evidence type="ECO:0000256" key="3">
    <source>
        <dbReference type="ARBA" id="ARBA00022670"/>
    </source>
</evidence>
<feature type="transmembrane region" description="Helical" evidence="11">
    <location>
        <begin position="112"/>
        <end position="131"/>
    </location>
</feature>
<evidence type="ECO:0000256" key="9">
    <source>
        <dbReference type="ARBA" id="ARBA00023049"/>
    </source>
</evidence>
<reference evidence="14" key="1">
    <citation type="submission" date="2016-11" db="EMBL/GenBank/DDBJ databases">
        <authorList>
            <person name="Varghese N."/>
            <person name="Submissions S."/>
        </authorList>
    </citation>
    <scope>NUCLEOTIDE SEQUENCE [LARGE SCALE GENOMIC DNA]</scope>
    <source>
        <strain evidence="14">DSM 9756</strain>
    </source>
</reference>
<dbReference type="Gene3D" id="1.25.40.10">
    <property type="entry name" value="Tetratricopeptide repeat domain"/>
    <property type="match status" value="1"/>
</dbReference>
<evidence type="ECO:0000313" key="14">
    <source>
        <dbReference type="Proteomes" id="UP000184076"/>
    </source>
</evidence>
<organism evidence="13 14">
    <name type="scientific">Desulfacinum infernum DSM 9756</name>
    <dbReference type="NCBI Taxonomy" id="1121391"/>
    <lineage>
        <taxon>Bacteria</taxon>
        <taxon>Pseudomonadati</taxon>
        <taxon>Thermodesulfobacteriota</taxon>
        <taxon>Syntrophobacteria</taxon>
        <taxon>Syntrophobacterales</taxon>
        <taxon>Syntrophobacteraceae</taxon>
        <taxon>Desulfacinum</taxon>
    </lineage>
</organism>
<keyword evidence="5" id="KW-0479">Metal-binding</keyword>
<dbReference type="PANTHER" id="PTHR43221">
    <property type="entry name" value="PROTEASE HTPX"/>
    <property type="match status" value="1"/>
</dbReference>
<name>A0A1M5C7X9_9BACT</name>
<dbReference type="GO" id="GO:0004222">
    <property type="term" value="F:metalloendopeptidase activity"/>
    <property type="evidence" value="ECO:0007669"/>
    <property type="project" value="InterPro"/>
</dbReference>
<keyword evidence="9" id="KW-0482">Metalloprotease</keyword>
<evidence type="ECO:0000256" key="4">
    <source>
        <dbReference type="ARBA" id="ARBA00022692"/>
    </source>
</evidence>
<feature type="transmembrane region" description="Helical" evidence="11">
    <location>
        <begin position="152"/>
        <end position="168"/>
    </location>
</feature>
<gene>
    <name evidence="13" type="ORF">SAMN02745206_02126</name>
</gene>
<dbReference type="GO" id="GO:0046872">
    <property type="term" value="F:metal ion binding"/>
    <property type="evidence" value="ECO:0007669"/>
    <property type="project" value="UniProtKB-KW"/>
</dbReference>
<keyword evidence="10 11" id="KW-0472">Membrane</keyword>
<evidence type="ECO:0000256" key="5">
    <source>
        <dbReference type="ARBA" id="ARBA00022723"/>
    </source>
</evidence>
<evidence type="ECO:0000256" key="8">
    <source>
        <dbReference type="ARBA" id="ARBA00022989"/>
    </source>
</evidence>
<keyword evidence="3" id="KW-0645">Protease</keyword>
<keyword evidence="14" id="KW-1185">Reference proteome</keyword>
<keyword evidence="2" id="KW-1003">Cell membrane</keyword>
<dbReference type="RefSeq" id="WP_073039126.1">
    <property type="nucleotide sequence ID" value="NZ_FQVB01000019.1"/>
</dbReference>
<dbReference type="Gene3D" id="3.30.2010.10">
    <property type="entry name" value="Metalloproteases ('zincins'), catalytic domain"/>
    <property type="match status" value="1"/>
</dbReference>
<dbReference type="EMBL" id="FQVB01000019">
    <property type="protein sequence ID" value="SHF50502.1"/>
    <property type="molecule type" value="Genomic_DNA"/>
</dbReference>
<evidence type="ECO:0000256" key="2">
    <source>
        <dbReference type="ARBA" id="ARBA00022475"/>
    </source>
</evidence>
<comment type="cofactor">
    <cofactor evidence="1">
        <name>Zn(2+)</name>
        <dbReference type="ChEBI" id="CHEBI:29105"/>
    </cofactor>
</comment>
<proteinExistence type="predicted"/>
<keyword evidence="6" id="KW-0378">Hydrolase</keyword>
<dbReference type="InterPro" id="IPR001915">
    <property type="entry name" value="Peptidase_M48"/>
</dbReference>
<evidence type="ECO:0000256" key="7">
    <source>
        <dbReference type="ARBA" id="ARBA00022833"/>
    </source>
</evidence>
<evidence type="ECO:0000256" key="10">
    <source>
        <dbReference type="ARBA" id="ARBA00023136"/>
    </source>
</evidence>
<feature type="transmembrane region" description="Helical" evidence="11">
    <location>
        <begin position="294"/>
        <end position="319"/>
    </location>
</feature>
<feature type="transmembrane region" description="Helical" evidence="11">
    <location>
        <begin position="434"/>
        <end position="453"/>
    </location>
</feature>
<dbReference type="PANTHER" id="PTHR43221:SF2">
    <property type="entry name" value="PROTEASE HTPX HOMOLOG"/>
    <property type="match status" value="1"/>
</dbReference>